<dbReference type="AlphaFoldDB" id="A0AAD2CKG5"/>
<protein>
    <submittedName>
        <fullName evidence="2">Uncharacterized protein</fullName>
    </submittedName>
</protein>
<evidence type="ECO:0000256" key="1">
    <source>
        <dbReference type="SAM" id="MobiDB-lite"/>
    </source>
</evidence>
<gene>
    <name evidence="2" type="ORF">CYCCA115_LOCUS5682</name>
</gene>
<keyword evidence="3" id="KW-1185">Reference proteome</keyword>
<accession>A0AAD2CKG5</accession>
<dbReference type="EMBL" id="CAKOGP040000657">
    <property type="protein sequence ID" value="CAJ1937498.1"/>
    <property type="molecule type" value="Genomic_DNA"/>
</dbReference>
<sequence>MGATNTNSLADYLVSIRTKKQPKQQFHKNHKQGETFKQTRVKRPDDDDNNKRNNHSTIDTTKTKRIKTAKKEETVMTLASKNSSTKAKIQTPQYSAACTLQPHFTKDASLRLVQGKNLEQEQKSQCKEHVQYQLEIPSGLLDDFSMEAHPSNSNASDSSCSISQITQDSSLDEEDYAYSSEEEEKDCHDDNNDDDGHDDDQEMQSRDGSGCNHHILEPSRQYSPDAKLPEVKEGARMLLDLLSMP</sequence>
<feature type="compositionally biased region" description="Acidic residues" evidence="1">
    <location>
        <begin position="170"/>
        <end position="184"/>
    </location>
</feature>
<comment type="caution">
    <text evidence="2">The sequence shown here is derived from an EMBL/GenBank/DDBJ whole genome shotgun (WGS) entry which is preliminary data.</text>
</comment>
<feature type="compositionally biased region" description="Low complexity" evidence="1">
    <location>
        <begin position="151"/>
        <end position="169"/>
    </location>
</feature>
<feature type="compositionally biased region" description="Acidic residues" evidence="1">
    <location>
        <begin position="191"/>
        <end position="202"/>
    </location>
</feature>
<feature type="compositionally biased region" description="Basic and acidic residues" evidence="1">
    <location>
        <begin position="42"/>
        <end position="51"/>
    </location>
</feature>
<proteinExistence type="predicted"/>
<feature type="region of interest" description="Disordered" evidence="1">
    <location>
        <begin position="17"/>
        <end position="64"/>
    </location>
</feature>
<feature type="region of interest" description="Disordered" evidence="1">
    <location>
        <begin position="143"/>
        <end position="230"/>
    </location>
</feature>
<evidence type="ECO:0000313" key="3">
    <source>
        <dbReference type="Proteomes" id="UP001295423"/>
    </source>
</evidence>
<reference evidence="2" key="1">
    <citation type="submission" date="2023-08" db="EMBL/GenBank/DDBJ databases">
        <authorList>
            <person name="Audoor S."/>
            <person name="Bilcke G."/>
        </authorList>
    </citation>
    <scope>NUCLEOTIDE SEQUENCE</scope>
</reference>
<dbReference type="Proteomes" id="UP001295423">
    <property type="component" value="Unassembled WGS sequence"/>
</dbReference>
<name>A0AAD2CKG5_9STRA</name>
<organism evidence="2 3">
    <name type="scientific">Cylindrotheca closterium</name>
    <dbReference type="NCBI Taxonomy" id="2856"/>
    <lineage>
        <taxon>Eukaryota</taxon>
        <taxon>Sar</taxon>
        <taxon>Stramenopiles</taxon>
        <taxon>Ochrophyta</taxon>
        <taxon>Bacillariophyta</taxon>
        <taxon>Bacillariophyceae</taxon>
        <taxon>Bacillariophycidae</taxon>
        <taxon>Bacillariales</taxon>
        <taxon>Bacillariaceae</taxon>
        <taxon>Cylindrotheca</taxon>
    </lineage>
</organism>
<feature type="compositionally biased region" description="Basic residues" evidence="1">
    <location>
        <begin position="17"/>
        <end position="30"/>
    </location>
</feature>
<evidence type="ECO:0000313" key="2">
    <source>
        <dbReference type="EMBL" id="CAJ1937498.1"/>
    </source>
</evidence>